<keyword evidence="1" id="KW-0732">Signal</keyword>
<dbReference type="EMBL" id="WOWP01000016">
    <property type="protein sequence ID" value="MUV03146.1"/>
    <property type="molecule type" value="Genomic_DNA"/>
</dbReference>
<gene>
    <name evidence="2" type="ORF">GN157_05430</name>
</gene>
<dbReference type="OrthoDB" id="1075024at2"/>
<comment type="caution">
    <text evidence="2">The sequence shown here is derived from an EMBL/GenBank/DDBJ whole genome shotgun (WGS) entry which is preliminary data.</text>
</comment>
<protein>
    <submittedName>
        <fullName evidence="2">Uncharacterized protein</fullName>
    </submittedName>
</protein>
<feature type="signal peptide" evidence="1">
    <location>
        <begin position="1"/>
        <end position="23"/>
    </location>
</feature>
<organism evidence="2 3">
    <name type="scientific">Flavobacterium rakeshii</name>
    <dbReference type="NCBI Taxonomy" id="1038845"/>
    <lineage>
        <taxon>Bacteria</taxon>
        <taxon>Pseudomonadati</taxon>
        <taxon>Bacteroidota</taxon>
        <taxon>Flavobacteriia</taxon>
        <taxon>Flavobacteriales</taxon>
        <taxon>Flavobacteriaceae</taxon>
        <taxon>Flavobacterium</taxon>
    </lineage>
</organism>
<feature type="chain" id="PRO_5026855612" evidence="1">
    <location>
        <begin position="24"/>
        <end position="276"/>
    </location>
</feature>
<reference evidence="2 3" key="1">
    <citation type="submission" date="2019-12" db="EMBL/GenBank/DDBJ databases">
        <authorList>
            <person name="Sun J.-Q."/>
        </authorList>
    </citation>
    <scope>NUCLEOTIDE SEQUENCE [LARGE SCALE GENOMIC DNA]</scope>
    <source>
        <strain evidence="2 3">JCM 17928</strain>
    </source>
</reference>
<dbReference type="AlphaFoldDB" id="A0A6N8HCY4"/>
<accession>A0A6N8HCY4</accession>
<dbReference type="RefSeq" id="WP_157482095.1">
    <property type="nucleotide sequence ID" value="NZ_WOWP01000016.1"/>
</dbReference>
<evidence type="ECO:0000256" key="1">
    <source>
        <dbReference type="SAM" id="SignalP"/>
    </source>
</evidence>
<proteinExistence type="predicted"/>
<sequence length="276" mass="32190">MRFISKLTTLLLLTIFCPTSLFSQHNEKEIMEQGKLLYKSEKASWQGTEMFLDRFPEKSKLAGGYFSYTENDRNICVFYDRDTVPKTVAVFSFDDTYLSVRAQIDTVAREFSDYEKDLYSIRKEAMAELNRNPVFEFYNYTSFNPVPLIYKEKKMVYFFTGPKKGNVVIFGNDYLITFNDDNTVDNVEKLHSSMTPVNYSGNSSETNSLHAHTEDDIITATDVCVLMLYSPYTNWEKHYVLSKTKVSVWDCFKNEFYIIDRSAWEKGLNAAKQKKE</sequence>
<evidence type="ECO:0000313" key="3">
    <source>
        <dbReference type="Proteomes" id="UP000433945"/>
    </source>
</evidence>
<dbReference type="Proteomes" id="UP000433945">
    <property type="component" value="Unassembled WGS sequence"/>
</dbReference>
<evidence type="ECO:0000313" key="2">
    <source>
        <dbReference type="EMBL" id="MUV03146.1"/>
    </source>
</evidence>
<name>A0A6N8HCY4_9FLAO</name>
<keyword evidence="3" id="KW-1185">Reference proteome</keyword>